<dbReference type="EMBL" id="CP058215">
    <property type="protein sequence ID" value="QLC50887.1"/>
    <property type="molecule type" value="Genomic_DNA"/>
</dbReference>
<keyword evidence="2" id="KW-1185">Reference proteome</keyword>
<evidence type="ECO:0000313" key="1">
    <source>
        <dbReference type="EMBL" id="QLC50887.1"/>
    </source>
</evidence>
<proteinExistence type="predicted"/>
<dbReference type="RefSeq" id="WP_176965942.1">
    <property type="nucleotide sequence ID" value="NZ_CP058215.1"/>
</dbReference>
<name>A0A7D5IQZ1_9EURY</name>
<dbReference type="Proteomes" id="UP000509594">
    <property type="component" value="Chromosome"/>
</dbReference>
<gene>
    <name evidence="1" type="ORF">HWN40_11930</name>
</gene>
<dbReference type="AlphaFoldDB" id="A0A7D5IQZ1"/>
<dbReference type="GeneID" id="55822395"/>
<protein>
    <submittedName>
        <fullName evidence="1">DUF429 domain-containing protein</fullName>
    </submittedName>
</protein>
<accession>A0A7D5IQZ1</accession>
<sequence length="273" mass="31424">MDPAEVRHRIYGVDFSGSKTACKKIWISEAFVQEGKLRILRTFPIGDLVNGKKKDRDACLKALRELISGSEKSVFGMDFPFSLPRELLFTDTWESFVSGFADRYSSPEQFRNQMRTYTQNKELKRLTDSEVKAPFCVYNLRLYRQTYYGIRDVLGPLLEEESACMIPMHRTVEDKPWLMEICPASTLKNEGLYIPYKGKSPEKKRAREYILAEMQERGITMEARIRELIIGNTDGDALDSMIAAFATSRAIPGLENTLKTIRSIYLLEGYTFF</sequence>
<evidence type="ECO:0000313" key="2">
    <source>
        <dbReference type="Proteomes" id="UP000509594"/>
    </source>
</evidence>
<organism evidence="1 2">
    <name type="scientific">Methanolobus zinderi</name>
    <dbReference type="NCBI Taxonomy" id="536044"/>
    <lineage>
        <taxon>Archaea</taxon>
        <taxon>Methanobacteriati</taxon>
        <taxon>Methanobacteriota</taxon>
        <taxon>Stenosarchaea group</taxon>
        <taxon>Methanomicrobia</taxon>
        <taxon>Methanosarcinales</taxon>
        <taxon>Methanosarcinaceae</taxon>
        <taxon>Methanolobus</taxon>
    </lineage>
</organism>
<reference evidence="1 2" key="1">
    <citation type="submission" date="2020-06" db="EMBL/GenBank/DDBJ databases">
        <title>Methanolobus halotolerans sp. nov., isolated from a saline lake Tus in Siberia.</title>
        <authorList>
            <person name="Shen Y."/>
            <person name="Chen S.-C."/>
            <person name="Lai M.-C."/>
            <person name="Huang H.-H."/>
            <person name="Chiu H.-H."/>
            <person name="Tang S.-L."/>
            <person name="Rogozin D.Y."/>
            <person name="Degermendzhy A.G."/>
        </authorList>
    </citation>
    <scope>NUCLEOTIDE SEQUENCE [LARGE SCALE GENOMIC DNA]</scope>
    <source>
        <strain evidence="1 2">DSM 21339</strain>
    </source>
</reference>
<dbReference type="KEGG" id="mzi:HWN40_11930"/>
<dbReference type="OrthoDB" id="137783at2157"/>